<organism evidence="10 11">
    <name type="scientific">Thioflexithrix psekupsensis</name>
    <dbReference type="NCBI Taxonomy" id="1570016"/>
    <lineage>
        <taxon>Bacteria</taxon>
        <taxon>Pseudomonadati</taxon>
        <taxon>Pseudomonadota</taxon>
        <taxon>Gammaproteobacteria</taxon>
        <taxon>Thiotrichales</taxon>
        <taxon>Thioflexithrix</taxon>
    </lineage>
</organism>
<evidence type="ECO:0000256" key="4">
    <source>
        <dbReference type="ARBA" id="ARBA00022630"/>
    </source>
</evidence>
<keyword evidence="7" id="KW-0503">Monooxygenase</keyword>
<gene>
    <name evidence="10" type="ORF">TPSD3_01835</name>
</gene>
<evidence type="ECO:0000313" key="11">
    <source>
        <dbReference type="Proteomes" id="UP000194798"/>
    </source>
</evidence>
<evidence type="ECO:0000313" key="10">
    <source>
        <dbReference type="EMBL" id="OUD15295.1"/>
    </source>
</evidence>
<keyword evidence="6" id="KW-0560">Oxidoreductase</keyword>
<keyword evidence="4" id="KW-0285">Flavoprotein</keyword>
<dbReference type="InterPro" id="IPR011295">
    <property type="entry name" value="UbiH"/>
</dbReference>
<evidence type="ECO:0000256" key="7">
    <source>
        <dbReference type="ARBA" id="ARBA00023033"/>
    </source>
</evidence>
<dbReference type="InterPro" id="IPR018168">
    <property type="entry name" value="Ubi_Hdrlase_CS"/>
</dbReference>
<accession>A0A251XBK0</accession>
<evidence type="ECO:0000256" key="2">
    <source>
        <dbReference type="ARBA" id="ARBA00004749"/>
    </source>
</evidence>
<dbReference type="Gene3D" id="3.50.50.60">
    <property type="entry name" value="FAD/NAD(P)-binding domain"/>
    <property type="match status" value="2"/>
</dbReference>
<dbReference type="GO" id="GO:0071949">
    <property type="term" value="F:FAD binding"/>
    <property type="evidence" value="ECO:0007669"/>
    <property type="project" value="InterPro"/>
</dbReference>
<dbReference type="PANTHER" id="PTHR43876">
    <property type="entry name" value="UBIQUINONE BIOSYNTHESIS MONOOXYGENASE COQ6, MITOCHONDRIAL"/>
    <property type="match status" value="1"/>
</dbReference>
<evidence type="ECO:0000256" key="3">
    <source>
        <dbReference type="ARBA" id="ARBA00005349"/>
    </source>
</evidence>
<keyword evidence="5" id="KW-0274">FAD</keyword>
<proteinExistence type="inferred from homology"/>
<dbReference type="InterPro" id="IPR010971">
    <property type="entry name" value="UbiH/COQ6"/>
</dbReference>
<dbReference type="PANTHER" id="PTHR43876:SF8">
    <property type="entry name" value="2-OCTAPRENYL-6-METHOXYPHENOL HYDROXYLASE"/>
    <property type="match status" value="1"/>
</dbReference>
<comment type="caution">
    <text evidence="10">The sequence shown here is derived from an EMBL/GenBank/DDBJ whole genome shotgun (WGS) entry which is preliminary data.</text>
</comment>
<dbReference type="InterPro" id="IPR036188">
    <property type="entry name" value="FAD/NAD-bd_sf"/>
</dbReference>
<dbReference type="PRINTS" id="PR00420">
    <property type="entry name" value="RNGMNOXGNASE"/>
</dbReference>
<dbReference type="EMBL" id="MSLT01000006">
    <property type="protein sequence ID" value="OUD15295.1"/>
    <property type="molecule type" value="Genomic_DNA"/>
</dbReference>
<reference evidence="10 11" key="1">
    <citation type="submission" date="2016-12" db="EMBL/GenBank/DDBJ databases">
        <title>Thioflexothrix psekupsii D3 genome sequencing and assembly.</title>
        <authorList>
            <person name="Fomenkov A."/>
            <person name="Vincze T."/>
            <person name="Grabovich M."/>
            <person name="Anton B.P."/>
            <person name="Dubinina G."/>
            <person name="Orlova M."/>
            <person name="Belousova E."/>
            <person name="Roberts R.J."/>
        </authorList>
    </citation>
    <scope>NUCLEOTIDE SEQUENCE [LARGE SCALE GENOMIC DNA]</scope>
    <source>
        <strain evidence="10">D3</strain>
    </source>
</reference>
<evidence type="ECO:0000259" key="9">
    <source>
        <dbReference type="Pfam" id="PF01494"/>
    </source>
</evidence>
<dbReference type="SUPFAM" id="SSF51905">
    <property type="entry name" value="FAD/NAD(P)-binding domain"/>
    <property type="match status" value="1"/>
</dbReference>
<comment type="cofactor">
    <cofactor evidence="1">
        <name>FAD</name>
        <dbReference type="ChEBI" id="CHEBI:57692"/>
    </cofactor>
</comment>
<evidence type="ECO:0000256" key="5">
    <source>
        <dbReference type="ARBA" id="ARBA00022827"/>
    </source>
</evidence>
<dbReference type="InterPro" id="IPR002938">
    <property type="entry name" value="FAD-bd"/>
</dbReference>
<dbReference type="FunFam" id="3.50.50.60:FF:000021">
    <property type="entry name" value="Ubiquinone biosynthesis monooxygenase COQ6"/>
    <property type="match status" value="1"/>
</dbReference>
<name>A0A251XBK0_9GAMM</name>
<protein>
    <submittedName>
        <fullName evidence="10">2-octaprenyl-6-methoxyphenyl hydroxylase</fullName>
    </submittedName>
</protein>
<dbReference type="NCBIfam" id="NF004356">
    <property type="entry name" value="PRK05732.1"/>
    <property type="match status" value="1"/>
</dbReference>
<dbReference type="GO" id="GO:0006744">
    <property type="term" value="P:ubiquinone biosynthetic process"/>
    <property type="evidence" value="ECO:0007669"/>
    <property type="project" value="UniProtKB-UniPathway"/>
</dbReference>
<dbReference type="GO" id="GO:0008681">
    <property type="term" value="F:2-octaprenyl-6-methoxyphenol hydroxylase activity"/>
    <property type="evidence" value="ECO:0007669"/>
    <property type="project" value="InterPro"/>
</dbReference>
<dbReference type="Pfam" id="PF01494">
    <property type="entry name" value="FAD_binding_3"/>
    <property type="match status" value="1"/>
</dbReference>
<dbReference type="InterPro" id="IPR051205">
    <property type="entry name" value="UbiH/COQ6_monooxygenase"/>
</dbReference>
<comment type="similarity">
    <text evidence="3">Belongs to the UbiH/COQ6 family.</text>
</comment>
<dbReference type="UniPathway" id="UPA00232"/>
<evidence type="ECO:0000256" key="6">
    <source>
        <dbReference type="ARBA" id="ARBA00023002"/>
    </source>
</evidence>
<comment type="subunit">
    <text evidence="8">Component of the Ubi complex metabolon, which regroups five ubiquinone biosynthesis proteins (UbiE, UbiF, UbiG, UbiH and UbiI) and two accessory factors (UbiK and the lipid-binding protein UbiJ).</text>
</comment>
<evidence type="ECO:0000256" key="1">
    <source>
        <dbReference type="ARBA" id="ARBA00001974"/>
    </source>
</evidence>
<dbReference type="GO" id="GO:0110142">
    <property type="term" value="C:ubiquinone biosynthesis complex"/>
    <property type="evidence" value="ECO:0007669"/>
    <property type="project" value="UniProtKB-ARBA"/>
</dbReference>
<sequence length="433" mass="47602">MNHPIPSNDASHKTTPIDYDVLIVGAGLVGASLAVALRNSEWRVGLIEASAWTPQHLPAGYDDRIIALNYGSQRILSGLGVWHHVAKQSTAIHCIHVSDRGHFGAAHLTRQQLGLPALGYTVSARVLGQSLQQAVYQYATTQLFPSSQLQHVQDQADYLAVTLQNAEQTRTLCTRLLVLADGGNFALQEQLGIQHHIHDYQQTAVIATVTVSSQKLSTETVAYERFTATGPLALLPLAHQDYSLVWTVPSAQATEVLHLSDKDFLIELQKAFGWRAGRFIRVSPRRSYPLKLAHVHAESIPNRTVIIGNAAHTLHPIAGQGLNLGLRDVASLTEAIGMAQQEGIELGSADFLRAYHNWQQPDQQRMIRLTDSLVTLFSNENMLLSLVRNMGLVALNHFPPLKQWLMTQMIGLHGHQSHLLRGLPPSGTGEKNT</sequence>
<keyword evidence="11" id="KW-1185">Reference proteome</keyword>
<dbReference type="Proteomes" id="UP000194798">
    <property type="component" value="Unassembled WGS sequence"/>
</dbReference>
<dbReference type="AlphaFoldDB" id="A0A251XBK0"/>
<evidence type="ECO:0000256" key="8">
    <source>
        <dbReference type="ARBA" id="ARBA00065734"/>
    </source>
</evidence>
<dbReference type="NCBIfam" id="TIGR01988">
    <property type="entry name" value="Ubi-OHases"/>
    <property type="match status" value="1"/>
</dbReference>
<comment type="pathway">
    <text evidence="2">Cofactor biosynthesis; ubiquinone biosynthesis.</text>
</comment>
<dbReference type="NCBIfam" id="TIGR01984">
    <property type="entry name" value="UbiH"/>
    <property type="match status" value="1"/>
</dbReference>
<dbReference type="PROSITE" id="PS01304">
    <property type="entry name" value="UBIH"/>
    <property type="match status" value="1"/>
</dbReference>
<dbReference type="RefSeq" id="WP_176329692.1">
    <property type="nucleotide sequence ID" value="NZ_MSLT01000006.1"/>
</dbReference>
<feature type="domain" description="FAD-binding" evidence="9">
    <location>
        <begin position="18"/>
        <end position="367"/>
    </location>
</feature>